<proteinExistence type="predicted"/>
<dbReference type="AlphaFoldDB" id="A0A0M8QRX9"/>
<dbReference type="PANTHER" id="PTHR12169">
    <property type="entry name" value="ATPASE N2B"/>
    <property type="match status" value="1"/>
</dbReference>
<keyword evidence="4" id="KW-1185">Reference proteome</keyword>
<dbReference type="NCBIfam" id="NF040713">
    <property type="entry name" value="ZapE"/>
    <property type="match status" value="1"/>
</dbReference>
<keyword evidence="2" id="KW-0067">ATP-binding</keyword>
<dbReference type="Gene3D" id="3.40.50.300">
    <property type="entry name" value="P-loop containing nucleotide triphosphate hydrolases"/>
    <property type="match status" value="1"/>
</dbReference>
<evidence type="ECO:0000256" key="2">
    <source>
        <dbReference type="ARBA" id="ARBA00022840"/>
    </source>
</evidence>
<gene>
    <name evidence="3" type="ORF">ADK41_10250</name>
</gene>
<evidence type="ECO:0000256" key="1">
    <source>
        <dbReference type="ARBA" id="ARBA00022741"/>
    </source>
</evidence>
<dbReference type="PANTHER" id="PTHR12169:SF6">
    <property type="entry name" value="AFG1-LIKE ATPASE"/>
    <property type="match status" value="1"/>
</dbReference>
<reference evidence="3 4" key="1">
    <citation type="submission" date="2015-07" db="EMBL/GenBank/DDBJ databases">
        <authorList>
            <person name="Noorani M."/>
        </authorList>
    </citation>
    <scope>NUCLEOTIDE SEQUENCE [LARGE SCALE GENOMIC DNA]</scope>
    <source>
        <strain evidence="3 4">NRRL B-24567</strain>
    </source>
</reference>
<dbReference type="GO" id="GO:0005524">
    <property type="term" value="F:ATP binding"/>
    <property type="evidence" value="ECO:0007669"/>
    <property type="project" value="UniProtKB-KW"/>
</dbReference>
<dbReference type="PATRIC" id="fig|36816.3.peg.2211"/>
<protein>
    <submittedName>
        <fullName evidence="3">ATPase</fullName>
    </submittedName>
</protein>
<dbReference type="Pfam" id="PF03969">
    <property type="entry name" value="AFG1_ATPase"/>
    <property type="match status" value="2"/>
</dbReference>
<dbReference type="GO" id="GO:0005737">
    <property type="term" value="C:cytoplasm"/>
    <property type="evidence" value="ECO:0007669"/>
    <property type="project" value="TreeGrafter"/>
</dbReference>
<dbReference type="Proteomes" id="UP000037773">
    <property type="component" value="Unassembled WGS sequence"/>
</dbReference>
<dbReference type="InterPro" id="IPR005654">
    <property type="entry name" value="ATPase_AFG1-like"/>
</dbReference>
<keyword evidence="1" id="KW-0547">Nucleotide-binding</keyword>
<evidence type="ECO:0000313" key="3">
    <source>
        <dbReference type="EMBL" id="KOT41283.1"/>
    </source>
</evidence>
<dbReference type="GO" id="GO:0016887">
    <property type="term" value="F:ATP hydrolysis activity"/>
    <property type="evidence" value="ECO:0007669"/>
    <property type="project" value="InterPro"/>
</dbReference>
<organism evidence="3 4">
    <name type="scientific">Streptomyces caelestis</name>
    <dbReference type="NCBI Taxonomy" id="36816"/>
    <lineage>
        <taxon>Bacteria</taxon>
        <taxon>Bacillati</taxon>
        <taxon>Actinomycetota</taxon>
        <taxon>Actinomycetes</taxon>
        <taxon>Kitasatosporales</taxon>
        <taxon>Streptomycetaceae</taxon>
        <taxon>Streptomyces</taxon>
    </lineage>
</organism>
<dbReference type="EMBL" id="LGCN01000108">
    <property type="protein sequence ID" value="KOT41283.1"/>
    <property type="molecule type" value="Genomic_DNA"/>
</dbReference>
<comment type="caution">
    <text evidence="3">The sequence shown here is derived from an EMBL/GenBank/DDBJ whole genome shotgun (WGS) entry which is preliminary data.</text>
</comment>
<name>A0A0M8QRX9_9ACTN</name>
<dbReference type="SUPFAM" id="SSF52540">
    <property type="entry name" value="P-loop containing nucleoside triphosphate hydrolases"/>
    <property type="match status" value="1"/>
</dbReference>
<accession>A0A0M8QRX9</accession>
<dbReference type="InterPro" id="IPR027417">
    <property type="entry name" value="P-loop_NTPase"/>
</dbReference>
<sequence>MPSSVPRPVAWGIVSSSSPAPRPGPIADAAPLSLCAREPHVPADRLVAEMVPPPRFDSVRFSTYLPDPDQPSQTEAVRVLDGFAAGLDGAAAGGSGRRRLFGFGKAPKKAPAGPRGVYLDGGYGVGKTHLLASLWHATPAEPSRKAFGTFVELTNLVGALGFQQTVRTLSGHRLLCIDEFELDDPGDTVLVSTLLGKLVEAGVALAATSNTLPGKLGEGRFAAADFLREIQGLSAHFRALRIDGEDYRHRGLPEAPAPYSDELVTRTAHATEGASLDAFPDLLDHLARVHPSRYGALTDGLRAVCLTGVRPVPDQSTALRLVVLADRLYDREVPVLASGLPFDRLFSEEMLKGGYRKKYFRAISRLTALARDAGRLAEDR</sequence>
<evidence type="ECO:0000313" key="4">
    <source>
        <dbReference type="Proteomes" id="UP000037773"/>
    </source>
</evidence>